<proteinExistence type="predicted"/>
<dbReference type="SUPFAM" id="SSF48371">
    <property type="entry name" value="ARM repeat"/>
    <property type="match status" value="1"/>
</dbReference>
<feature type="domain" description="Reverse transcriptase Ty1/copia-type" evidence="2">
    <location>
        <begin position="520"/>
        <end position="604"/>
    </location>
</feature>
<protein>
    <submittedName>
        <fullName evidence="4">Uncharacterized protein</fullName>
    </submittedName>
</protein>
<dbReference type="PANTHER" id="PTHR21567:SF9">
    <property type="entry name" value="CLIP-ASSOCIATING PROTEIN"/>
    <property type="match status" value="1"/>
</dbReference>
<accession>A0ABQ9GBL2</accession>
<keyword evidence="5" id="KW-1185">Reference proteome</keyword>
<evidence type="ECO:0000256" key="1">
    <source>
        <dbReference type="SAM" id="MobiDB-lite"/>
    </source>
</evidence>
<dbReference type="InterPro" id="IPR011989">
    <property type="entry name" value="ARM-like"/>
</dbReference>
<feature type="domain" description="CLASP N-terminal" evidence="3">
    <location>
        <begin position="678"/>
        <end position="791"/>
    </location>
</feature>
<evidence type="ECO:0000259" key="3">
    <source>
        <dbReference type="Pfam" id="PF12348"/>
    </source>
</evidence>
<dbReference type="PANTHER" id="PTHR21567">
    <property type="entry name" value="CLASP"/>
    <property type="match status" value="1"/>
</dbReference>
<gene>
    <name evidence="4" type="ORF">PR048_028802</name>
</gene>
<dbReference type="Pfam" id="PF12348">
    <property type="entry name" value="CLASP_N"/>
    <property type="match status" value="2"/>
</dbReference>
<organism evidence="4 5">
    <name type="scientific">Dryococelus australis</name>
    <dbReference type="NCBI Taxonomy" id="614101"/>
    <lineage>
        <taxon>Eukaryota</taxon>
        <taxon>Metazoa</taxon>
        <taxon>Ecdysozoa</taxon>
        <taxon>Arthropoda</taxon>
        <taxon>Hexapoda</taxon>
        <taxon>Insecta</taxon>
        <taxon>Pterygota</taxon>
        <taxon>Neoptera</taxon>
        <taxon>Polyneoptera</taxon>
        <taxon>Phasmatodea</taxon>
        <taxon>Verophasmatodea</taxon>
        <taxon>Anareolatae</taxon>
        <taxon>Phasmatidae</taxon>
        <taxon>Eurycanthinae</taxon>
        <taxon>Dryococelus</taxon>
    </lineage>
</organism>
<dbReference type="InterPro" id="IPR013103">
    <property type="entry name" value="RVT_2"/>
</dbReference>
<dbReference type="InterPro" id="IPR016024">
    <property type="entry name" value="ARM-type_fold"/>
</dbReference>
<feature type="region of interest" description="Disordered" evidence="1">
    <location>
        <begin position="1036"/>
        <end position="1057"/>
    </location>
</feature>
<name>A0ABQ9GBL2_9NEOP</name>
<feature type="domain" description="CLASP N-terminal" evidence="3">
    <location>
        <begin position="53"/>
        <end position="152"/>
    </location>
</feature>
<evidence type="ECO:0000313" key="4">
    <source>
        <dbReference type="EMBL" id="KAJ8869794.1"/>
    </source>
</evidence>
<comment type="caution">
    <text evidence="4">The sequence shown here is derived from an EMBL/GenBank/DDBJ whole genome shotgun (WGS) entry which is preliminary data.</text>
</comment>
<dbReference type="InterPro" id="IPR024395">
    <property type="entry name" value="CLASP_N_dom"/>
</dbReference>
<feature type="region of interest" description="Disordered" evidence="1">
    <location>
        <begin position="798"/>
        <end position="818"/>
    </location>
</feature>
<dbReference type="EMBL" id="JARBHB010000013">
    <property type="protein sequence ID" value="KAJ8869794.1"/>
    <property type="molecule type" value="Genomic_DNA"/>
</dbReference>
<evidence type="ECO:0000259" key="2">
    <source>
        <dbReference type="Pfam" id="PF07727"/>
    </source>
</evidence>
<dbReference type="Proteomes" id="UP001159363">
    <property type="component" value="Chromosome 12"/>
</dbReference>
<evidence type="ECO:0000313" key="5">
    <source>
        <dbReference type="Proteomes" id="UP001159363"/>
    </source>
</evidence>
<dbReference type="Gene3D" id="1.25.10.10">
    <property type="entry name" value="Leucine-rich Repeat Variant"/>
    <property type="match status" value="2"/>
</dbReference>
<dbReference type="Pfam" id="PF07727">
    <property type="entry name" value="RVT_2"/>
    <property type="match status" value="1"/>
</dbReference>
<reference evidence="4 5" key="1">
    <citation type="submission" date="2023-02" db="EMBL/GenBank/DDBJ databases">
        <title>LHISI_Scaffold_Assembly.</title>
        <authorList>
            <person name="Stuart O.P."/>
            <person name="Cleave R."/>
            <person name="Magrath M.J.L."/>
            <person name="Mikheyev A.S."/>
        </authorList>
    </citation>
    <scope>NUCLEOTIDE SEQUENCE [LARGE SCALE GENOMIC DNA]</scope>
    <source>
        <strain evidence="4">Daus_M_001</strain>
        <tissue evidence="4">Leg muscle</tissue>
    </source>
</reference>
<sequence length="1057" mass="119999">MVRGMQGELKLLNFMELKCERRSQAGLWMKRRSPRSFEDVPTVQLFSARDLEESLNQIREIISDPNKDWNKRVDALKKLRSLLIAGAANFDELFTHLRLLEVPFQAIVKDLRSQVVREACVTVAYLSEKLRHKFDKFAEGILPNLINLIQNSAKFFLTFSLVFMSLSLYRVIYGVPYRLPVDKIGANKRVAGGAAARPAPLLHHARYNHLGRGGYSNWTNRNSTEQGRRNHHANGYNTSYTCTKESEVTFIATTGNEESVFVGREGKWTENDVRNIRKPDISKLMKTNFSSCKPTEGKCSLAEGEDLWHKRLEHLNCKVLKQMGLPTSRKRQVYRKHLCGEAIQATACQVNRSPTAALGGNIPADIYLGIMDISKLKIFGAKAWMVKLPTQERQIGHKSYPMSDKIRISRDVKFNETDVFKDERKTDTLQFCRDVTVNNEVEGEAFHGFEEDKETALEFKRMVRKPRHFENYDLYAAYCLMTDSNPRTYQEAVGQNEEWRIAILRELDLHKKFQTCVDADSPKDLEPIETRWVFSTKPDGTKKVRLVVKGFQKNTPEGNKGFLYAPVAKVPTIRLAITYSLQKDWTVKQIDIPTAFLNGTLKEDNRLRSSRVDVWSVIWVDGILLFGENIKTEELAKLLTDFWTTQQVLYGTRQRGCYVKGAMDSNLIYEKRPEEFDKVMASAGVVTVRFLIRYTHSHRMIPIITQNMNSKSKDIRRACSEFLEQLLSSWSTHSLERHCTLLQDAIKKGIADADLEARLSSRKAYWSFRSHFPEQAEALLNSLDISYKRALNGDLTMSNSSSSNSLNQQGRYGTTPRPRFTGSATVSGSHVVLNISCTRSLPSWYTSRRVNPLPDAPFQTEVAEGVRHILLTSGKSHEYQPSLVSHITSLEPQAQALRHLQYPVAEHLSQPDQLPTPVIAYLIPPILLPPLQPKTRFIPTFSTVPVFAPISTDATPATRHPGIAKRPGAPKCRIVIPTPDFMPCREATRPVLYNVCVIVICDARLVKRRIVGPEDAVKSLGAECLRHHKCTMKTKVGADSSHGTERWGEGTRWTSVA</sequence>